<reference evidence="5 6" key="1">
    <citation type="submission" date="2020-08" db="EMBL/GenBank/DDBJ databases">
        <title>Sequencing the genomes of 1000 actinobacteria strains.</title>
        <authorList>
            <person name="Klenk H.-P."/>
        </authorList>
    </citation>
    <scope>NUCLEOTIDE SEQUENCE [LARGE SCALE GENOMIC DNA]</scope>
    <source>
        <strain evidence="5 6">DSM 105784</strain>
    </source>
</reference>
<sequence>MTTAMPGFRPAKRAGLSEEVVESIRQAIFDGVFKVGDRLGEAEIAHQLDVSRGPVREALVLLRQEGLVSTELHRGASVVKLSVSDLLELTTLRTTLETFAIERAATHATAEDLAQLESVIREMEAAVAANDEHRLTQLDIKFHDGIYQAAKHDRLTNAWNTIRSQMLLFLLTRAAANRDYLTIAVAEHTQLLEYIRSGDVAKAVAEIRAHASGAYDRLVLTYPIADRANFPTLTDETAPSSPAQ</sequence>
<dbReference type="AlphaFoldDB" id="A0A841AKB5"/>
<dbReference type="Pfam" id="PF07729">
    <property type="entry name" value="FCD"/>
    <property type="match status" value="1"/>
</dbReference>
<feature type="domain" description="HTH gntR-type" evidence="4">
    <location>
        <begin position="14"/>
        <end position="81"/>
    </location>
</feature>
<protein>
    <submittedName>
        <fullName evidence="5">DNA-binding GntR family transcriptional regulator</fullName>
    </submittedName>
</protein>
<keyword evidence="6" id="KW-1185">Reference proteome</keyword>
<gene>
    <name evidence="5" type="ORF">HD599_000489</name>
</gene>
<name>A0A841AKB5_9MICO</name>
<keyword evidence="3" id="KW-0804">Transcription</keyword>
<proteinExistence type="predicted"/>
<dbReference type="InterPro" id="IPR011711">
    <property type="entry name" value="GntR_C"/>
</dbReference>
<organism evidence="5 6">
    <name type="scientific">Conyzicola lurida</name>
    <dbReference type="NCBI Taxonomy" id="1172621"/>
    <lineage>
        <taxon>Bacteria</taxon>
        <taxon>Bacillati</taxon>
        <taxon>Actinomycetota</taxon>
        <taxon>Actinomycetes</taxon>
        <taxon>Micrococcales</taxon>
        <taxon>Microbacteriaceae</taxon>
        <taxon>Conyzicola</taxon>
    </lineage>
</organism>
<keyword evidence="2 5" id="KW-0238">DNA-binding</keyword>
<dbReference type="Pfam" id="PF00392">
    <property type="entry name" value="GntR"/>
    <property type="match status" value="1"/>
</dbReference>
<dbReference type="SMART" id="SM00345">
    <property type="entry name" value="HTH_GNTR"/>
    <property type="match status" value="1"/>
</dbReference>
<evidence type="ECO:0000313" key="5">
    <source>
        <dbReference type="EMBL" id="MBB5842166.1"/>
    </source>
</evidence>
<dbReference type="PANTHER" id="PTHR43537:SF24">
    <property type="entry name" value="GLUCONATE OPERON TRANSCRIPTIONAL REPRESSOR"/>
    <property type="match status" value="1"/>
</dbReference>
<evidence type="ECO:0000259" key="4">
    <source>
        <dbReference type="PROSITE" id="PS50949"/>
    </source>
</evidence>
<dbReference type="GO" id="GO:0003677">
    <property type="term" value="F:DNA binding"/>
    <property type="evidence" value="ECO:0007669"/>
    <property type="project" value="UniProtKB-KW"/>
</dbReference>
<dbReference type="CDD" id="cd07377">
    <property type="entry name" value="WHTH_GntR"/>
    <property type="match status" value="1"/>
</dbReference>
<accession>A0A841AKB5</accession>
<keyword evidence="1" id="KW-0805">Transcription regulation</keyword>
<evidence type="ECO:0000256" key="1">
    <source>
        <dbReference type="ARBA" id="ARBA00023015"/>
    </source>
</evidence>
<dbReference type="GO" id="GO:0003700">
    <property type="term" value="F:DNA-binding transcription factor activity"/>
    <property type="evidence" value="ECO:0007669"/>
    <property type="project" value="InterPro"/>
</dbReference>
<dbReference type="InterPro" id="IPR000524">
    <property type="entry name" value="Tscrpt_reg_HTH_GntR"/>
</dbReference>
<dbReference type="SMART" id="SM00895">
    <property type="entry name" value="FCD"/>
    <property type="match status" value="1"/>
</dbReference>
<dbReference type="InterPro" id="IPR008920">
    <property type="entry name" value="TF_FadR/GntR_C"/>
</dbReference>
<dbReference type="PANTHER" id="PTHR43537">
    <property type="entry name" value="TRANSCRIPTIONAL REGULATOR, GNTR FAMILY"/>
    <property type="match status" value="1"/>
</dbReference>
<evidence type="ECO:0000313" key="6">
    <source>
        <dbReference type="Proteomes" id="UP000536685"/>
    </source>
</evidence>
<dbReference type="Gene3D" id="1.10.10.10">
    <property type="entry name" value="Winged helix-like DNA-binding domain superfamily/Winged helix DNA-binding domain"/>
    <property type="match status" value="1"/>
</dbReference>
<dbReference type="PROSITE" id="PS50949">
    <property type="entry name" value="HTH_GNTR"/>
    <property type="match status" value="1"/>
</dbReference>
<evidence type="ECO:0000256" key="2">
    <source>
        <dbReference type="ARBA" id="ARBA00023125"/>
    </source>
</evidence>
<dbReference type="EMBL" id="JACHMJ010000001">
    <property type="protein sequence ID" value="MBB5842166.1"/>
    <property type="molecule type" value="Genomic_DNA"/>
</dbReference>
<dbReference type="Proteomes" id="UP000536685">
    <property type="component" value="Unassembled WGS sequence"/>
</dbReference>
<dbReference type="PRINTS" id="PR00035">
    <property type="entry name" value="HTHGNTR"/>
</dbReference>
<evidence type="ECO:0000256" key="3">
    <source>
        <dbReference type="ARBA" id="ARBA00023163"/>
    </source>
</evidence>
<dbReference type="InterPro" id="IPR036388">
    <property type="entry name" value="WH-like_DNA-bd_sf"/>
</dbReference>
<dbReference type="SUPFAM" id="SSF46785">
    <property type="entry name" value="Winged helix' DNA-binding domain"/>
    <property type="match status" value="1"/>
</dbReference>
<dbReference type="SUPFAM" id="SSF48008">
    <property type="entry name" value="GntR ligand-binding domain-like"/>
    <property type="match status" value="1"/>
</dbReference>
<dbReference type="RefSeq" id="WP_184233325.1">
    <property type="nucleotide sequence ID" value="NZ_JACHMJ010000001.1"/>
</dbReference>
<dbReference type="InterPro" id="IPR036390">
    <property type="entry name" value="WH_DNA-bd_sf"/>
</dbReference>
<comment type="caution">
    <text evidence="5">The sequence shown here is derived from an EMBL/GenBank/DDBJ whole genome shotgun (WGS) entry which is preliminary data.</text>
</comment>
<dbReference type="Gene3D" id="1.20.120.530">
    <property type="entry name" value="GntR ligand-binding domain-like"/>
    <property type="match status" value="1"/>
</dbReference>